<organism evidence="2 3">
    <name type="scientific">Mytilus coruscus</name>
    <name type="common">Sea mussel</name>
    <dbReference type="NCBI Taxonomy" id="42192"/>
    <lineage>
        <taxon>Eukaryota</taxon>
        <taxon>Metazoa</taxon>
        <taxon>Spiralia</taxon>
        <taxon>Lophotrochozoa</taxon>
        <taxon>Mollusca</taxon>
        <taxon>Bivalvia</taxon>
        <taxon>Autobranchia</taxon>
        <taxon>Pteriomorphia</taxon>
        <taxon>Mytilida</taxon>
        <taxon>Mytiloidea</taxon>
        <taxon>Mytilidae</taxon>
        <taxon>Mytilinae</taxon>
        <taxon>Mytilus</taxon>
    </lineage>
</organism>
<dbReference type="PANTHER" id="PTHR10656:SF69">
    <property type="entry name" value="MAB-21-LIKE HHH_H2TH-LIKE DOMAIN-CONTAINING PROTEIN"/>
    <property type="match status" value="1"/>
</dbReference>
<dbReference type="OrthoDB" id="5982295at2759"/>
<reference evidence="2 3" key="1">
    <citation type="submission" date="2020-06" db="EMBL/GenBank/DDBJ databases">
        <authorList>
            <person name="Li R."/>
            <person name="Bekaert M."/>
        </authorList>
    </citation>
    <scope>NUCLEOTIDE SEQUENCE [LARGE SCALE GENOMIC DNA]</scope>
    <source>
        <strain evidence="3">wild</strain>
    </source>
</reference>
<keyword evidence="3" id="KW-1185">Reference proteome</keyword>
<dbReference type="Pfam" id="PF20266">
    <property type="entry name" value="Mab-21_C"/>
    <property type="match status" value="1"/>
</dbReference>
<gene>
    <name evidence="2" type="ORF">MCOR_55033</name>
</gene>
<dbReference type="Proteomes" id="UP000507470">
    <property type="component" value="Unassembled WGS sequence"/>
</dbReference>
<dbReference type="InterPro" id="IPR024810">
    <property type="entry name" value="MAB21L/cGLR"/>
</dbReference>
<accession>A0A6J8ET07</accession>
<dbReference type="Gene3D" id="1.10.1410.40">
    <property type="match status" value="1"/>
</dbReference>
<feature type="domain" description="Mab-21-like HhH/H2TH-like" evidence="1">
    <location>
        <begin position="387"/>
        <end position="460"/>
    </location>
</feature>
<sequence length="773" mass="90121">MNANSTYQDIYDDGNLFGMRKITYWEIYGVKRFPYRGKRKYTPLLSQSLDGGMVISNDVFGLTISQFERVYTACLERRKRKEQWIINLRYPDKSSNEYLEYLQNCTDSDTDHLLWIENDPREKYLCENLVKIIGTEIDIRARQRLFILIDIFENALRTCNCTRISSGSLAEGLDLTGSDIDLMDLSSNEDVIQNVRNIKHPIQRPTLIMETDIDYPGFVRLRYVAIEQDQPCLVLSNGKTEEKIPEKLTKLKGKRLYASVNNFIDSHKEWIWNMPIFVHGPCLSDQQQTIDISFCLRSKYLPYSVIPWTSRNRRQWPPNFVIDRIKNYGCLFVPIGPKTLSDNDFLWRLSFSVAEKMLIHSFNFTQFLCYGLLKLTLKCIVNTNMYVKDLLCSYFLKMTLFWVSEEEDINTFQLSKLFHCFSLCLDKLISWVNICFCPNYFIPEQNMFLGKIDQSNNKVLLSVLESVQCGGIDGLITNLFKLDKTNHRLLSPRSGHSFIMLDYLFYRIITISQLPTDISKCYTVRTLTESVIKSESSLFTSGVCQYYHARASQLISQLLPHPNTIDNTYIIRKCYHRHLQDGTRRDATSGWLLYASFFYVTGQFNVTLKLTHYVLSRLSPDLAFSCQKQECEVHIHNYRQKLHHTMSLNDRMRIAIADDVTYLKHSSLIPQELQLEVEDDKFIIQSIVISTCLRFLCYHHIGNSFNRQQTLRDLSTISNCRSLRNCSNTFTILGVCYGISGHNDIAYHYYEKALQCEDVCRSAEKRMLKLLNG</sequence>
<dbReference type="SMART" id="SM01265">
    <property type="entry name" value="Mab-21"/>
    <property type="match status" value="1"/>
</dbReference>
<proteinExistence type="predicted"/>
<protein>
    <recommendedName>
        <fullName evidence="1">Mab-21-like HhH/H2TH-like domain-containing protein</fullName>
    </recommendedName>
</protein>
<dbReference type="AlphaFoldDB" id="A0A6J8ET07"/>
<evidence type="ECO:0000259" key="1">
    <source>
        <dbReference type="Pfam" id="PF20266"/>
    </source>
</evidence>
<dbReference type="PANTHER" id="PTHR10656">
    <property type="entry name" value="CELL FATE DETERMINING PROTEIN MAB21-RELATED"/>
    <property type="match status" value="1"/>
</dbReference>
<dbReference type="EMBL" id="CACVKT020009705">
    <property type="protein sequence ID" value="CAC5423023.1"/>
    <property type="molecule type" value="Genomic_DNA"/>
</dbReference>
<dbReference type="InterPro" id="IPR046906">
    <property type="entry name" value="Mab-21_HhH/H2TH-like"/>
</dbReference>
<evidence type="ECO:0000313" key="2">
    <source>
        <dbReference type="EMBL" id="CAC5423023.1"/>
    </source>
</evidence>
<name>A0A6J8ET07_MYTCO</name>
<evidence type="ECO:0000313" key="3">
    <source>
        <dbReference type="Proteomes" id="UP000507470"/>
    </source>
</evidence>